<dbReference type="EMBL" id="FNWU01000030">
    <property type="protein sequence ID" value="SEH67823.1"/>
    <property type="molecule type" value="Genomic_DNA"/>
</dbReference>
<evidence type="ECO:0000256" key="2">
    <source>
        <dbReference type="ARBA" id="ARBA00022723"/>
    </source>
</evidence>
<dbReference type="Proteomes" id="UP000199215">
    <property type="component" value="Unassembled WGS sequence"/>
</dbReference>
<evidence type="ECO:0000256" key="6">
    <source>
        <dbReference type="RuleBase" id="RU361277"/>
    </source>
</evidence>
<dbReference type="Pfam" id="PF08240">
    <property type="entry name" value="ADH_N"/>
    <property type="match status" value="1"/>
</dbReference>
<dbReference type="OrthoDB" id="73567at2157"/>
<dbReference type="Gene3D" id="3.90.180.10">
    <property type="entry name" value="Medium-chain alcohol dehydrogenases, catalytic domain"/>
    <property type="match status" value="1"/>
</dbReference>
<dbReference type="InterPro" id="IPR013149">
    <property type="entry name" value="ADH-like_C"/>
</dbReference>
<evidence type="ECO:0000259" key="7">
    <source>
        <dbReference type="SMART" id="SM00829"/>
    </source>
</evidence>
<name>A0A1H6JYU4_9EURY</name>
<keyword evidence="2 6" id="KW-0479">Metal-binding</keyword>
<feature type="domain" description="Enoyl reductase (ER)" evidence="7">
    <location>
        <begin position="15"/>
        <end position="361"/>
    </location>
</feature>
<dbReference type="SMART" id="SM00829">
    <property type="entry name" value="PKS_ER"/>
    <property type="match status" value="1"/>
</dbReference>
<comment type="cofactor">
    <cofactor evidence="1 6">
        <name>Zn(2+)</name>
        <dbReference type="ChEBI" id="CHEBI:29105"/>
    </cofactor>
</comment>
<dbReference type="AlphaFoldDB" id="A0A1H6JYU4"/>
<dbReference type="SUPFAM" id="SSF51735">
    <property type="entry name" value="NAD(P)-binding Rossmann-fold domains"/>
    <property type="match status" value="1"/>
</dbReference>
<keyword evidence="3 6" id="KW-0862">Zinc</keyword>
<proteinExistence type="inferred from homology"/>
<dbReference type="GO" id="GO:0008270">
    <property type="term" value="F:zinc ion binding"/>
    <property type="evidence" value="ECO:0007669"/>
    <property type="project" value="InterPro"/>
</dbReference>
<dbReference type="GO" id="GO:0051903">
    <property type="term" value="F:S-(hydroxymethyl)glutathione dehydrogenase [NAD(P)+] activity"/>
    <property type="evidence" value="ECO:0007669"/>
    <property type="project" value="TreeGrafter"/>
</dbReference>
<evidence type="ECO:0000256" key="1">
    <source>
        <dbReference type="ARBA" id="ARBA00001947"/>
    </source>
</evidence>
<dbReference type="FunFam" id="3.40.50.720:FF:000003">
    <property type="entry name" value="S-(hydroxymethyl)glutathione dehydrogenase"/>
    <property type="match status" value="1"/>
</dbReference>
<dbReference type="InterPro" id="IPR013154">
    <property type="entry name" value="ADH-like_N"/>
</dbReference>
<dbReference type="InterPro" id="IPR036291">
    <property type="entry name" value="NAD(P)-bd_dom_sf"/>
</dbReference>
<evidence type="ECO:0000256" key="5">
    <source>
        <dbReference type="ARBA" id="ARBA00023027"/>
    </source>
</evidence>
<evidence type="ECO:0000256" key="4">
    <source>
        <dbReference type="ARBA" id="ARBA00023002"/>
    </source>
</evidence>
<dbReference type="InterPro" id="IPR002328">
    <property type="entry name" value="ADH_Zn_CS"/>
</dbReference>
<dbReference type="Pfam" id="PF00107">
    <property type="entry name" value="ADH_zinc_N"/>
    <property type="match status" value="1"/>
</dbReference>
<keyword evidence="5" id="KW-0520">NAD</keyword>
<keyword evidence="4" id="KW-0560">Oxidoreductase</keyword>
<comment type="similarity">
    <text evidence="6">Belongs to the zinc-containing alcohol dehydrogenase family.</text>
</comment>
<dbReference type="Gene3D" id="3.40.50.720">
    <property type="entry name" value="NAD(P)-binding Rossmann-like Domain"/>
    <property type="match status" value="1"/>
</dbReference>
<dbReference type="RefSeq" id="WP_092818054.1">
    <property type="nucleotide sequence ID" value="NZ_FNWU01000030.1"/>
</dbReference>
<dbReference type="GO" id="GO:0005829">
    <property type="term" value="C:cytosol"/>
    <property type="evidence" value="ECO:0007669"/>
    <property type="project" value="TreeGrafter"/>
</dbReference>
<accession>A0A1H6JYU4</accession>
<dbReference type="PANTHER" id="PTHR43880:SF12">
    <property type="entry name" value="ALCOHOL DEHYDROGENASE CLASS-3"/>
    <property type="match status" value="1"/>
</dbReference>
<dbReference type="SUPFAM" id="SSF50129">
    <property type="entry name" value="GroES-like"/>
    <property type="match status" value="2"/>
</dbReference>
<gene>
    <name evidence="8" type="ORF">SAMN05192561_1307</name>
</gene>
<keyword evidence="9" id="KW-1185">Reference proteome</keyword>
<sequence>MTRITAAVLEEPRELSIESLELAGPKPGEVRVDVRATGVCHTDHHRYVGASETPYPVVLGHEGAGIIDAVGEDVTSMSVGDRVVLWVLPFCRECAFCERGDPHLCARRSAVKGGTLMDGTRRLSRDGEAVNHFYGQSSFASHCVVAEQTAVRIPDGIPFPEASLLGCGATTGLGAVTNTADVSPGDPVVVFGCGGVGASAVLGAELAGADPLIAVDVVDEKLSFIETLGATHTVNSGETDPVAAIREITGGGVAYAFECTSHPAVVRQAVEAVRPGGTVVSTATSSADDFEIPPGAFTSGKRIVGNVGGSLHPSVDVPRFARLAKSGRLPLEKLVSETYSLDQLGAAFEAMDDGTGIRGVITQE</sequence>
<organism evidence="8 9">
    <name type="scientific">Halopenitus malekzadehii</name>
    <dbReference type="NCBI Taxonomy" id="1267564"/>
    <lineage>
        <taxon>Archaea</taxon>
        <taxon>Methanobacteriati</taxon>
        <taxon>Methanobacteriota</taxon>
        <taxon>Stenosarchaea group</taxon>
        <taxon>Halobacteria</taxon>
        <taxon>Halobacteriales</taxon>
        <taxon>Haloferacaceae</taxon>
        <taxon>Halopenitus</taxon>
    </lineage>
</organism>
<dbReference type="GO" id="GO:0030554">
    <property type="term" value="F:adenyl nucleotide binding"/>
    <property type="evidence" value="ECO:0007669"/>
    <property type="project" value="UniProtKB-ARBA"/>
</dbReference>
<evidence type="ECO:0000313" key="8">
    <source>
        <dbReference type="EMBL" id="SEH67823.1"/>
    </source>
</evidence>
<dbReference type="InterPro" id="IPR020843">
    <property type="entry name" value="ER"/>
</dbReference>
<evidence type="ECO:0000313" key="9">
    <source>
        <dbReference type="Proteomes" id="UP000199215"/>
    </source>
</evidence>
<dbReference type="PANTHER" id="PTHR43880">
    <property type="entry name" value="ALCOHOL DEHYDROGENASE"/>
    <property type="match status" value="1"/>
</dbReference>
<dbReference type="PROSITE" id="PS00059">
    <property type="entry name" value="ADH_ZINC"/>
    <property type="match status" value="1"/>
</dbReference>
<dbReference type="GO" id="GO:0046294">
    <property type="term" value="P:formaldehyde catabolic process"/>
    <property type="evidence" value="ECO:0007669"/>
    <property type="project" value="TreeGrafter"/>
</dbReference>
<dbReference type="GO" id="GO:0043168">
    <property type="term" value="F:anion binding"/>
    <property type="evidence" value="ECO:0007669"/>
    <property type="project" value="UniProtKB-ARBA"/>
</dbReference>
<evidence type="ECO:0000256" key="3">
    <source>
        <dbReference type="ARBA" id="ARBA00022833"/>
    </source>
</evidence>
<protein>
    <submittedName>
        <fullName evidence="8">S-(Hydroxymethyl)glutathione dehydrogenase / alcohol dehydrogenase</fullName>
    </submittedName>
</protein>
<dbReference type="STRING" id="1267564.SAMN05192561_1307"/>
<reference evidence="8 9" key="1">
    <citation type="submission" date="2016-10" db="EMBL/GenBank/DDBJ databases">
        <authorList>
            <person name="de Groot N.N."/>
        </authorList>
    </citation>
    <scope>NUCLEOTIDE SEQUENCE [LARGE SCALE GENOMIC DNA]</scope>
    <source>
        <strain evidence="8 9">IBRC-M10418</strain>
    </source>
</reference>
<dbReference type="InterPro" id="IPR011032">
    <property type="entry name" value="GroES-like_sf"/>
</dbReference>